<evidence type="ECO:0000256" key="4">
    <source>
        <dbReference type="SAM" id="Phobius"/>
    </source>
</evidence>
<dbReference type="STRING" id="488533.SAMN04487960_104226"/>
<dbReference type="SUPFAM" id="SSF53850">
    <property type="entry name" value="Periplasmic binding protein-like II"/>
    <property type="match status" value="1"/>
</dbReference>
<evidence type="ECO:0000313" key="6">
    <source>
        <dbReference type="EMBL" id="SDW82168.1"/>
    </source>
</evidence>
<evidence type="ECO:0000256" key="3">
    <source>
        <dbReference type="ARBA" id="ARBA00034247"/>
    </source>
</evidence>
<keyword evidence="4" id="KW-1133">Transmembrane helix</keyword>
<dbReference type="AlphaFoldDB" id="A0A1H2WNU7"/>
<dbReference type="EMBL" id="FNNE01000004">
    <property type="protein sequence ID" value="SDW82168.1"/>
    <property type="molecule type" value="Genomic_DNA"/>
</dbReference>
<dbReference type="Proteomes" id="UP000199675">
    <property type="component" value="Unassembled WGS sequence"/>
</dbReference>
<name>A0A1H2WNU7_9GAMM</name>
<dbReference type="Gene3D" id="3.30.70.270">
    <property type="match status" value="1"/>
</dbReference>
<dbReference type="InterPro" id="IPR029787">
    <property type="entry name" value="Nucleotide_cyclase"/>
</dbReference>
<evidence type="ECO:0000256" key="2">
    <source>
        <dbReference type="ARBA" id="ARBA00012528"/>
    </source>
</evidence>
<reference evidence="6 7" key="1">
    <citation type="submission" date="2016-10" db="EMBL/GenBank/DDBJ databases">
        <authorList>
            <person name="de Groot N.N."/>
        </authorList>
    </citation>
    <scope>NUCLEOTIDE SEQUENCE [LARGE SCALE GENOMIC DNA]</scope>
    <source>
        <strain evidence="6 7">CGMCC 1.7059</strain>
    </source>
</reference>
<dbReference type="GO" id="GO:1902201">
    <property type="term" value="P:negative regulation of bacterial-type flagellum-dependent cell motility"/>
    <property type="evidence" value="ECO:0007669"/>
    <property type="project" value="TreeGrafter"/>
</dbReference>
<evidence type="ECO:0000313" key="7">
    <source>
        <dbReference type="Proteomes" id="UP000199675"/>
    </source>
</evidence>
<dbReference type="Gene3D" id="3.40.190.10">
    <property type="entry name" value="Periplasmic binding protein-like II"/>
    <property type="match status" value="2"/>
</dbReference>
<feature type="domain" description="GGDEF" evidence="5">
    <location>
        <begin position="382"/>
        <end position="520"/>
    </location>
</feature>
<dbReference type="PANTHER" id="PTHR45138:SF9">
    <property type="entry name" value="DIGUANYLATE CYCLASE DGCM-RELATED"/>
    <property type="match status" value="1"/>
</dbReference>
<dbReference type="InterPro" id="IPR000160">
    <property type="entry name" value="GGDEF_dom"/>
</dbReference>
<dbReference type="InterPro" id="IPR015168">
    <property type="entry name" value="SsuA/THI5"/>
</dbReference>
<dbReference type="CDD" id="cd01949">
    <property type="entry name" value="GGDEF"/>
    <property type="match status" value="1"/>
</dbReference>
<dbReference type="GO" id="GO:0005886">
    <property type="term" value="C:plasma membrane"/>
    <property type="evidence" value="ECO:0007669"/>
    <property type="project" value="TreeGrafter"/>
</dbReference>
<dbReference type="InterPro" id="IPR050469">
    <property type="entry name" value="Diguanylate_Cyclase"/>
</dbReference>
<dbReference type="Pfam" id="PF09084">
    <property type="entry name" value="NMT1"/>
    <property type="match status" value="1"/>
</dbReference>
<dbReference type="EC" id="2.7.7.65" evidence="2"/>
<dbReference type="GO" id="GO:0052621">
    <property type="term" value="F:diguanylate cyclase activity"/>
    <property type="evidence" value="ECO:0007669"/>
    <property type="project" value="UniProtKB-EC"/>
</dbReference>
<protein>
    <recommendedName>
        <fullName evidence="2">diguanylate cyclase</fullName>
        <ecNumber evidence="2">2.7.7.65</ecNumber>
    </recommendedName>
</protein>
<accession>A0A1H2WNU7</accession>
<dbReference type="PANTHER" id="PTHR45138">
    <property type="entry name" value="REGULATORY COMPONENTS OF SENSORY TRANSDUCTION SYSTEM"/>
    <property type="match status" value="1"/>
</dbReference>
<keyword evidence="7" id="KW-1185">Reference proteome</keyword>
<evidence type="ECO:0000256" key="1">
    <source>
        <dbReference type="ARBA" id="ARBA00001946"/>
    </source>
</evidence>
<comment type="cofactor">
    <cofactor evidence="1">
        <name>Mg(2+)</name>
        <dbReference type="ChEBI" id="CHEBI:18420"/>
    </cofactor>
</comment>
<organism evidence="6 7">
    <name type="scientific">Marinobacter mobilis</name>
    <dbReference type="NCBI Taxonomy" id="488533"/>
    <lineage>
        <taxon>Bacteria</taxon>
        <taxon>Pseudomonadati</taxon>
        <taxon>Pseudomonadota</taxon>
        <taxon>Gammaproteobacteria</taxon>
        <taxon>Pseudomonadales</taxon>
        <taxon>Marinobacteraceae</taxon>
        <taxon>Marinobacter</taxon>
    </lineage>
</organism>
<dbReference type="InterPro" id="IPR043128">
    <property type="entry name" value="Rev_trsase/Diguanyl_cyclase"/>
</dbReference>
<dbReference type="Pfam" id="PF00990">
    <property type="entry name" value="GGDEF"/>
    <property type="match status" value="1"/>
</dbReference>
<evidence type="ECO:0000259" key="5">
    <source>
        <dbReference type="PROSITE" id="PS50887"/>
    </source>
</evidence>
<dbReference type="GO" id="GO:0043709">
    <property type="term" value="P:cell adhesion involved in single-species biofilm formation"/>
    <property type="evidence" value="ECO:0007669"/>
    <property type="project" value="TreeGrafter"/>
</dbReference>
<dbReference type="FunFam" id="3.30.70.270:FF:000001">
    <property type="entry name" value="Diguanylate cyclase domain protein"/>
    <property type="match status" value="1"/>
</dbReference>
<proteinExistence type="predicted"/>
<dbReference type="PROSITE" id="PS50887">
    <property type="entry name" value="GGDEF"/>
    <property type="match status" value="1"/>
</dbReference>
<feature type="transmembrane region" description="Helical" evidence="4">
    <location>
        <begin position="312"/>
        <end position="332"/>
    </location>
</feature>
<comment type="catalytic activity">
    <reaction evidence="3">
        <text>2 GTP = 3',3'-c-di-GMP + 2 diphosphate</text>
        <dbReference type="Rhea" id="RHEA:24898"/>
        <dbReference type="ChEBI" id="CHEBI:33019"/>
        <dbReference type="ChEBI" id="CHEBI:37565"/>
        <dbReference type="ChEBI" id="CHEBI:58805"/>
        <dbReference type="EC" id="2.7.7.65"/>
    </reaction>
</comment>
<gene>
    <name evidence="6" type="ORF">SAMN04487960_104226</name>
</gene>
<sequence length="525" mass="58178">MLSLAGLPVIARGESVTLQLRWLHQFQFAGYYMAQEKGFYSDAGLEVSLLEGGPQAQRPIDDVLSGQVDFAVTGSGVVIERMAGQPVVALAAIMQTSPIVWITRADAGIRSPRDLLGRRVMVLPPPESAELLTVFLREGLPLDALELVPTSYQLDDLIEGRVDAFDGYISNEPYALEQQGVDYFLIDPRDYGINFYNDVLVTSEALTERNPGLVQRFTDASLRGWEYALSHQEETIALIQQQYAPEKSLEHLRYEADIIHQLVMPELIQVGHMNPHRWQFIADSYRELGMTEGDGTLEGFLFEPLQRVDYRIAVLVALASLCLLVVGGFFLVRFKQLSSALQDSNKRLEVLATTDMLTAVSNRHGFFTQARQALSQARRSGEPVSLLMLDIDLFKNINDQYGHAAGDSALRAFGEQLTELGREHDVVGRLGGEEFAMLLVDCDGQRARQVAERLLQKVGSLSIEVPDRDHRFGFTTSVGLVEVDDSLEVEGALEAAQSLADRALYQAKHLGRNRVEIAATGIGMP</sequence>
<dbReference type="SMART" id="SM00267">
    <property type="entry name" value="GGDEF"/>
    <property type="match status" value="1"/>
</dbReference>
<keyword evidence="4" id="KW-0812">Transmembrane</keyword>
<keyword evidence="4" id="KW-0472">Membrane</keyword>
<dbReference type="SUPFAM" id="SSF55073">
    <property type="entry name" value="Nucleotide cyclase"/>
    <property type="match status" value="1"/>
</dbReference>
<dbReference type="NCBIfam" id="TIGR00254">
    <property type="entry name" value="GGDEF"/>
    <property type="match status" value="1"/>
</dbReference>